<dbReference type="RefSeq" id="WP_013131297.1">
    <property type="nucleotide sequence ID" value="NC_014165.1"/>
</dbReference>
<reference evidence="7 8" key="1">
    <citation type="submission" date="2010-01" db="EMBL/GenBank/DDBJ databases">
        <title>The complete genome of Thermobispora bispora DSM 43833.</title>
        <authorList>
            <consortium name="US DOE Joint Genome Institute (JGI-PGF)"/>
            <person name="Lucas S."/>
            <person name="Copeland A."/>
            <person name="Lapidus A."/>
            <person name="Glavina del Rio T."/>
            <person name="Dalin E."/>
            <person name="Tice H."/>
            <person name="Bruce D."/>
            <person name="Goodwin L."/>
            <person name="Pitluck S."/>
            <person name="Kyrpides N."/>
            <person name="Mavromatis K."/>
            <person name="Ivanova N."/>
            <person name="Mikhailova N."/>
            <person name="Chertkov O."/>
            <person name="Brettin T."/>
            <person name="Detter J.C."/>
            <person name="Han C."/>
            <person name="Larimer F."/>
            <person name="Land M."/>
            <person name="Hauser L."/>
            <person name="Markowitz V."/>
            <person name="Cheng J.-F."/>
            <person name="Hugenholtz P."/>
            <person name="Woyke T."/>
            <person name="Wu D."/>
            <person name="Jando M."/>
            <person name="Schneider S."/>
            <person name="Klenk H.-P."/>
            <person name="Eisen J.A."/>
        </authorList>
    </citation>
    <scope>NUCLEOTIDE SEQUENCE [LARGE SCALE GENOMIC DNA]</scope>
    <source>
        <strain evidence="8">ATCC 19993 / DSM 43833 / CBS 139.67 / JCM 10125 / KCTC 9307 / NBRC 14880 / R51</strain>
    </source>
</reference>
<accession>D6Y7U5</accession>
<evidence type="ECO:0000256" key="4">
    <source>
        <dbReference type="SAM" id="MobiDB-lite"/>
    </source>
</evidence>
<organism evidence="7 8">
    <name type="scientific">Thermobispora bispora (strain ATCC 19993 / DSM 43833 / CBS 139.67 / JCM 10125 / KCTC 9307 / NBRC 14880 / R51)</name>
    <dbReference type="NCBI Taxonomy" id="469371"/>
    <lineage>
        <taxon>Bacteria</taxon>
        <taxon>Bacillati</taxon>
        <taxon>Actinomycetota</taxon>
        <taxon>Actinomycetes</taxon>
        <taxon>Streptosporangiales</taxon>
        <taxon>Streptosporangiaceae</taxon>
        <taxon>Thermobispora</taxon>
    </lineage>
</organism>
<feature type="chain" id="PRO_5003090950" evidence="5">
    <location>
        <begin position="25"/>
        <end position="535"/>
    </location>
</feature>
<gene>
    <name evidence="7" type="ordered locus">Tbis_1042</name>
</gene>
<name>D6Y7U5_THEBD</name>
<dbReference type="KEGG" id="tbi:Tbis_1042"/>
<evidence type="ECO:0000259" key="6">
    <source>
        <dbReference type="Pfam" id="PF00561"/>
    </source>
</evidence>
<dbReference type="PANTHER" id="PTHR43248">
    <property type="entry name" value="2-SUCCINYL-6-HYDROXY-2,4-CYCLOHEXADIENE-1-CARBOXYLATE SYNTHASE"/>
    <property type="match status" value="1"/>
</dbReference>
<dbReference type="PANTHER" id="PTHR43248:SF29">
    <property type="entry name" value="TRIPEPTIDYL AMINOPEPTIDASE"/>
    <property type="match status" value="1"/>
</dbReference>
<dbReference type="OrthoDB" id="4498590at2"/>
<dbReference type="AlphaFoldDB" id="D6Y7U5"/>
<evidence type="ECO:0000256" key="3">
    <source>
        <dbReference type="ARBA" id="ARBA00022801"/>
    </source>
</evidence>
<keyword evidence="8" id="KW-1185">Reference proteome</keyword>
<dbReference type="HOGENOM" id="CLU_013364_3_2_11"/>
<evidence type="ECO:0000256" key="5">
    <source>
        <dbReference type="SAM" id="SignalP"/>
    </source>
</evidence>
<dbReference type="STRING" id="469371.Tbis_1042"/>
<feature type="signal peptide" evidence="5">
    <location>
        <begin position="1"/>
        <end position="24"/>
    </location>
</feature>
<proteinExistence type="inferred from homology"/>
<evidence type="ECO:0000313" key="7">
    <source>
        <dbReference type="EMBL" id="ADG87764.1"/>
    </source>
</evidence>
<feature type="domain" description="AB hydrolase-1" evidence="6">
    <location>
        <begin position="108"/>
        <end position="481"/>
    </location>
</feature>
<dbReference type="InterPro" id="IPR029058">
    <property type="entry name" value="AB_hydrolase_fold"/>
</dbReference>
<comment type="similarity">
    <text evidence="1">Belongs to the peptidase S33 family.</text>
</comment>
<dbReference type="eggNOG" id="COG0596">
    <property type="taxonomic scope" value="Bacteria"/>
</dbReference>
<evidence type="ECO:0000313" key="8">
    <source>
        <dbReference type="Proteomes" id="UP000006640"/>
    </source>
</evidence>
<dbReference type="SUPFAM" id="SSF53474">
    <property type="entry name" value="alpha/beta-Hydrolases"/>
    <property type="match status" value="1"/>
</dbReference>
<dbReference type="EMBL" id="CP001874">
    <property type="protein sequence ID" value="ADG87764.1"/>
    <property type="molecule type" value="Genomic_DNA"/>
</dbReference>
<keyword evidence="2 5" id="KW-0732">Signal</keyword>
<keyword evidence="3" id="KW-0378">Hydrolase</keyword>
<dbReference type="Gene3D" id="3.40.50.1820">
    <property type="entry name" value="alpha/beta hydrolase"/>
    <property type="match status" value="2"/>
</dbReference>
<feature type="region of interest" description="Disordered" evidence="4">
    <location>
        <begin position="509"/>
        <end position="535"/>
    </location>
</feature>
<dbReference type="InterPro" id="IPR051601">
    <property type="entry name" value="Serine_prot/Carboxylest_S33"/>
</dbReference>
<protein>
    <submittedName>
        <fullName evidence="7">TAP domain protein</fullName>
    </submittedName>
</protein>
<dbReference type="Proteomes" id="UP000006640">
    <property type="component" value="Chromosome"/>
</dbReference>
<dbReference type="GO" id="GO:0016787">
    <property type="term" value="F:hydrolase activity"/>
    <property type="evidence" value="ECO:0007669"/>
    <property type="project" value="UniProtKB-KW"/>
</dbReference>
<dbReference type="Pfam" id="PF00561">
    <property type="entry name" value="Abhydrolase_1"/>
    <property type="match status" value="1"/>
</dbReference>
<sequence length="535" mass="58400">MRQVLAVVAGAAALIAGSAVPAGARPAPGRGIAWRPCDRTLTARPPLGIGIRAAREDPGGKRAGRALQEECATVQVPLDHSRPDGRQITLAINRIRGTAPRNGEHRGVLLVNPGGPGGSGLELARHVAALLPPEVAARYDVIGFDPRGVGASRPALTCVDARRYFAAPRPDNVPRTAAEEDALVARAKRYAKACGERWGWFLPHLHTENAARDMDVIRAALGEEKISYLGYSYGTYLGAVYATLFPHRVHRLVLDSVVDPGRVWYDSNLDQNHGFDRRHRDFLAWVARYHAEYRLGRTEAAVSRAWYALRDRLRTRPAAGIIGPSELDDIYTAGAYSSRLWPALAGAFSWYVHRGETAGLVRLHRALGKEDEEEENSYAVYLGVECRDAPWPRDWARWHRDTVRSHEDAPFMAWPNTVYNAPCAFWPVPGRTPVRVGTDRLPPVLLIQSEGDPATPYPGALTVRRLFPTARLVVESGGGDHGVSLGGNPCVDDRLAAYLLDGRVPERRSTGHADAVCPAPPAPEPAAAEDGDRRP</sequence>
<dbReference type="InterPro" id="IPR000073">
    <property type="entry name" value="AB_hydrolase_1"/>
</dbReference>
<evidence type="ECO:0000256" key="1">
    <source>
        <dbReference type="ARBA" id="ARBA00010088"/>
    </source>
</evidence>
<evidence type="ECO:0000256" key="2">
    <source>
        <dbReference type="ARBA" id="ARBA00022729"/>
    </source>
</evidence>